<keyword evidence="8" id="KW-1185">Reference proteome</keyword>
<evidence type="ECO:0000256" key="5">
    <source>
        <dbReference type="ARBA" id="ARBA00023136"/>
    </source>
</evidence>
<keyword evidence="5 6" id="KW-0472">Membrane</keyword>
<dbReference type="InterPro" id="IPR050584">
    <property type="entry name" value="Cholesterol_7-desaturase"/>
</dbReference>
<feature type="transmembrane region" description="Helical" evidence="6">
    <location>
        <begin position="108"/>
        <end position="132"/>
    </location>
</feature>
<gene>
    <name evidence="7" type="ORF">LITE_LOCUS50480</name>
</gene>
<accession>A0AAV0S0L2</accession>
<evidence type="ECO:0000256" key="2">
    <source>
        <dbReference type="ARBA" id="ARBA00022692"/>
    </source>
</evidence>
<protein>
    <submittedName>
        <fullName evidence="7">Uncharacterized protein</fullName>
    </submittedName>
</protein>
<dbReference type="EMBL" id="CAMGYJ010000011">
    <property type="protein sequence ID" value="CAI0625558.1"/>
    <property type="molecule type" value="Genomic_DNA"/>
</dbReference>
<keyword evidence="3 6" id="KW-1133">Transmembrane helix</keyword>
<dbReference type="GO" id="GO:0016491">
    <property type="term" value="F:oxidoreductase activity"/>
    <property type="evidence" value="ECO:0007669"/>
    <property type="project" value="UniProtKB-KW"/>
</dbReference>
<proteinExistence type="predicted"/>
<evidence type="ECO:0000313" key="7">
    <source>
        <dbReference type="EMBL" id="CAI0625558.1"/>
    </source>
</evidence>
<evidence type="ECO:0000256" key="4">
    <source>
        <dbReference type="ARBA" id="ARBA00023002"/>
    </source>
</evidence>
<dbReference type="PANTHER" id="PTHR21266:SF32">
    <property type="entry name" value="CHOLESTEROL 7-DESATURASE NVD"/>
    <property type="match status" value="1"/>
</dbReference>
<evidence type="ECO:0000256" key="1">
    <source>
        <dbReference type="ARBA" id="ARBA00004370"/>
    </source>
</evidence>
<name>A0AAV0S0L2_9ROSI</name>
<feature type="transmembrane region" description="Helical" evidence="6">
    <location>
        <begin position="76"/>
        <end position="96"/>
    </location>
</feature>
<dbReference type="GO" id="GO:0005737">
    <property type="term" value="C:cytoplasm"/>
    <property type="evidence" value="ECO:0007669"/>
    <property type="project" value="TreeGrafter"/>
</dbReference>
<organism evidence="7 8">
    <name type="scientific">Linum tenue</name>
    <dbReference type="NCBI Taxonomy" id="586396"/>
    <lineage>
        <taxon>Eukaryota</taxon>
        <taxon>Viridiplantae</taxon>
        <taxon>Streptophyta</taxon>
        <taxon>Embryophyta</taxon>
        <taxon>Tracheophyta</taxon>
        <taxon>Spermatophyta</taxon>
        <taxon>Magnoliopsida</taxon>
        <taxon>eudicotyledons</taxon>
        <taxon>Gunneridae</taxon>
        <taxon>Pentapetalae</taxon>
        <taxon>rosids</taxon>
        <taxon>fabids</taxon>
        <taxon>Malpighiales</taxon>
        <taxon>Linaceae</taxon>
        <taxon>Linum</taxon>
    </lineage>
</organism>
<evidence type="ECO:0000256" key="3">
    <source>
        <dbReference type="ARBA" id="ARBA00022989"/>
    </source>
</evidence>
<evidence type="ECO:0000313" key="8">
    <source>
        <dbReference type="Proteomes" id="UP001154282"/>
    </source>
</evidence>
<dbReference type="GO" id="GO:0016020">
    <property type="term" value="C:membrane"/>
    <property type="evidence" value="ECO:0007669"/>
    <property type="project" value="UniProtKB-SubCell"/>
</dbReference>
<dbReference type="PANTHER" id="PTHR21266">
    <property type="entry name" value="IRON-SULFUR DOMAIN CONTAINING PROTEIN"/>
    <property type="match status" value="1"/>
</dbReference>
<reference evidence="7" key="1">
    <citation type="submission" date="2022-08" db="EMBL/GenBank/DDBJ databases">
        <authorList>
            <person name="Gutierrez-Valencia J."/>
        </authorList>
    </citation>
    <scope>NUCLEOTIDE SEQUENCE</scope>
</reference>
<comment type="subcellular location">
    <subcellularLocation>
        <location evidence="1">Membrane</location>
    </subcellularLocation>
</comment>
<dbReference type="AlphaFoldDB" id="A0AAV0S0L2"/>
<evidence type="ECO:0000256" key="6">
    <source>
        <dbReference type="SAM" id="Phobius"/>
    </source>
</evidence>
<keyword evidence="4" id="KW-0560">Oxidoreductase</keyword>
<comment type="caution">
    <text evidence="7">The sequence shown here is derived from an EMBL/GenBank/DDBJ whole genome shotgun (WGS) entry which is preliminary data.</text>
</comment>
<keyword evidence="2 6" id="KW-0812">Transmembrane</keyword>
<sequence length="144" mass="15944">MACVAVYPTIVHHDIVWFCPNSDPQYRDIFGKKKPPFIPQLGDPSFTKIIGNRDHGCGYWTHVVNCTSCNRAYKCLNAAEIILKVLAIAIIGVVAATKQGMISTATRIGLAILDVLCYAASKWLAHFVYAIFANTTTITHFQKK</sequence>
<dbReference type="Proteomes" id="UP001154282">
    <property type="component" value="Unassembled WGS sequence"/>
</dbReference>